<dbReference type="Proteomes" id="UP000765160">
    <property type="component" value="Unassembled WGS sequence"/>
</dbReference>
<proteinExistence type="predicted"/>
<comment type="caution">
    <text evidence="2">The sequence shown here is derived from an EMBL/GenBank/DDBJ whole genome shotgun (WGS) entry which is preliminary data.</text>
</comment>
<organism evidence="2 3">
    <name type="scientific">Falsiroseomonas frigidaquae</name>
    <dbReference type="NCBI Taxonomy" id="487318"/>
    <lineage>
        <taxon>Bacteria</taxon>
        <taxon>Pseudomonadati</taxon>
        <taxon>Pseudomonadota</taxon>
        <taxon>Alphaproteobacteria</taxon>
        <taxon>Acetobacterales</taxon>
        <taxon>Roseomonadaceae</taxon>
        <taxon>Falsiroseomonas</taxon>
    </lineage>
</organism>
<keyword evidence="3" id="KW-1185">Reference proteome</keyword>
<reference evidence="2 3" key="1">
    <citation type="submission" date="2020-03" db="EMBL/GenBank/DDBJ databases">
        <title>Roseomonas selenitidurans sp. nov. isolated from soil.</title>
        <authorList>
            <person name="Liu H."/>
        </authorList>
    </citation>
    <scope>NUCLEOTIDE SEQUENCE [LARGE SCALE GENOMIC DNA]</scope>
    <source>
        <strain evidence="2 3">JCM 15073</strain>
    </source>
</reference>
<evidence type="ECO:0000313" key="2">
    <source>
        <dbReference type="EMBL" id="NKE46810.1"/>
    </source>
</evidence>
<dbReference type="EMBL" id="JAAVTX010000005">
    <property type="protein sequence ID" value="NKE46810.1"/>
    <property type="molecule type" value="Genomic_DNA"/>
</dbReference>
<keyword evidence="1" id="KW-0472">Membrane</keyword>
<name>A0ABX1F3B4_9PROT</name>
<evidence type="ECO:0000313" key="3">
    <source>
        <dbReference type="Proteomes" id="UP000765160"/>
    </source>
</evidence>
<dbReference type="RefSeq" id="WP_168051446.1">
    <property type="nucleotide sequence ID" value="NZ_JAATJR010000005.1"/>
</dbReference>
<feature type="transmembrane region" description="Helical" evidence="1">
    <location>
        <begin position="107"/>
        <end position="126"/>
    </location>
</feature>
<feature type="transmembrane region" description="Helical" evidence="1">
    <location>
        <begin position="12"/>
        <end position="30"/>
    </location>
</feature>
<keyword evidence="1" id="KW-1133">Transmembrane helix</keyword>
<feature type="transmembrane region" description="Helical" evidence="1">
    <location>
        <begin position="36"/>
        <end position="57"/>
    </location>
</feature>
<evidence type="ECO:0000256" key="1">
    <source>
        <dbReference type="SAM" id="Phobius"/>
    </source>
</evidence>
<sequence>METMQTLADHSIRRALSFAGLGVVTLMLALSYDLPLALRTGGNILALVCLGLLWAAWRTPRRNLRRSELWSLLLEHASALVQSLPAAEAQRLMARTLRQRLVWHAEQVGAVALALWVLALLLSLVMA</sequence>
<protein>
    <submittedName>
        <fullName evidence="2">Uncharacterized protein</fullName>
    </submittedName>
</protein>
<keyword evidence="1" id="KW-0812">Transmembrane</keyword>
<accession>A0ABX1F3B4</accession>
<gene>
    <name evidence="2" type="ORF">HB662_18665</name>
</gene>